<protein>
    <submittedName>
        <fullName evidence="2">Homeodomain-like DNA binding domain-containing transcription factor</fullName>
    </submittedName>
</protein>
<feature type="region of interest" description="Disordered" evidence="1">
    <location>
        <begin position="84"/>
        <end position="133"/>
    </location>
</feature>
<dbReference type="InterPro" id="IPR001005">
    <property type="entry name" value="SANT/Myb"/>
</dbReference>
<sequence length="223" mass="25538">MAIYKGNCHPNGVQCYEAIFADFLQHCLLATLPVNRRKCIDESPKYNALISRTSMIRNSDNSSIKIHHQYYHLYKSTEVESVSLLSEDEEEAGQQEPRQQEPRRSPSSGSTPVSRQQAAGAPRQTRMALPMRRRKHWSEEEVAALEEGLLTLQCGDWRAILADARWAERLTGRNVEQLRLKTRTEAGKRQSNPALRWGGWVYYLPVSEQGEALERDALLEENE</sequence>
<name>A0A162QH21_MUCCL</name>
<evidence type="ECO:0000313" key="2">
    <source>
        <dbReference type="EMBL" id="OAD01970.1"/>
    </source>
</evidence>
<keyword evidence="3" id="KW-1185">Reference proteome</keyword>
<proteinExistence type="predicted"/>
<organism evidence="2 3">
    <name type="scientific">Mucor lusitanicus CBS 277.49</name>
    <dbReference type="NCBI Taxonomy" id="747725"/>
    <lineage>
        <taxon>Eukaryota</taxon>
        <taxon>Fungi</taxon>
        <taxon>Fungi incertae sedis</taxon>
        <taxon>Mucoromycota</taxon>
        <taxon>Mucoromycotina</taxon>
        <taxon>Mucoromycetes</taxon>
        <taxon>Mucorales</taxon>
        <taxon>Mucorineae</taxon>
        <taxon>Mucoraceae</taxon>
        <taxon>Mucor</taxon>
    </lineage>
</organism>
<keyword evidence="2" id="KW-0371">Homeobox</keyword>
<dbReference type="Proteomes" id="UP000077051">
    <property type="component" value="Unassembled WGS sequence"/>
</dbReference>
<dbReference type="SUPFAM" id="SSF46689">
    <property type="entry name" value="Homeodomain-like"/>
    <property type="match status" value="1"/>
</dbReference>
<dbReference type="CDD" id="cd00167">
    <property type="entry name" value="SANT"/>
    <property type="match status" value="1"/>
</dbReference>
<dbReference type="AlphaFoldDB" id="A0A162QH21"/>
<dbReference type="EMBL" id="AMYB01000005">
    <property type="protein sequence ID" value="OAD01970.1"/>
    <property type="molecule type" value="Genomic_DNA"/>
</dbReference>
<dbReference type="Gene3D" id="1.10.10.60">
    <property type="entry name" value="Homeodomain-like"/>
    <property type="match status" value="1"/>
</dbReference>
<dbReference type="GO" id="GO:0003677">
    <property type="term" value="F:DNA binding"/>
    <property type="evidence" value="ECO:0007669"/>
    <property type="project" value="UniProtKB-KW"/>
</dbReference>
<gene>
    <name evidence="2" type="ORF">MUCCIDRAFT_163918</name>
</gene>
<evidence type="ECO:0000313" key="3">
    <source>
        <dbReference type="Proteomes" id="UP000077051"/>
    </source>
</evidence>
<dbReference type="InterPro" id="IPR009057">
    <property type="entry name" value="Homeodomain-like_sf"/>
</dbReference>
<accession>A0A162QH21</accession>
<evidence type="ECO:0000256" key="1">
    <source>
        <dbReference type="SAM" id="MobiDB-lite"/>
    </source>
</evidence>
<comment type="caution">
    <text evidence="2">The sequence shown here is derived from an EMBL/GenBank/DDBJ whole genome shotgun (WGS) entry which is preliminary data.</text>
</comment>
<reference evidence="2 3" key="1">
    <citation type="submission" date="2015-06" db="EMBL/GenBank/DDBJ databases">
        <title>Expansion of signal transduction pathways in fungi by whole-genome duplication.</title>
        <authorList>
            <consortium name="DOE Joint Genome Institute"/>
            <person name="Corrochano L.M."/>
            <person name="Kuo A."/>
            <person name="Marcet-Houben M."/>
            <person name="Polaino S."/>
            <person name="Salamov A."/>
            <person name="Villalobos J.M."/>
            <person name="Alvarez M.I."/>
            <person name="Avalos J."/>
            <person name="Benito E.P."/>
            <person name="Benoit I."/>
            <person name="Burger G."/>
            <person name="Camino L.P."/>
            <person name="Canovas D."/>
            <person name="Cerda-Olmedo E."/>
            <person name="Cheng J.-F."/>
            <person name="Dominguez A."/>
            <person name="Elias M."/>
            <person name="Eslava A.P."/>
            <person name="Glaser F."/>
            <person name="Grimwood J."/>
            <person name="Gutierrez G."/>
            <person name="Heitman J."/>
            <person name="Henrissat B."/>
            <person name="Iturriaga E.A."/>
            <person name="Lang B.F."/>
            <person name="Lavin J.L."/>
            <person name="Lee S."/>
            <person name="Li W."/>
            <person name="Lindquist E."/>
            <person name="Lopez-Garcia S."/>
            <person name="Luque E.M."/>
            <person name="Marcos A.T."/>
            <person name="Martin J."/>
            <person name="Mccluskey K."/>
            <person name="Medina H.R."/>
            <person name="Miralles-Duran A."/>
            <person name="Miyazaki A."/>
            <person name="Munoz-Torres E."/>
            <person name="Oguiza J.A."/>
            <person name="Ohm R."/>
            <person name="Olmedo M."/>
            <person name="Orejas M."/>
            <person name="Ortiz-Castellanos L."/>
            <person name="Pisabarro A.G."/>
            <person name="Rodriguez-Romero J."/>
            <person name="Ruiz-Herrera J."/>
            <person name="Ruiz-Vazquez R."/>
            <person name="Sanz C."/>
            <person name="Schackwitz W."/>
            <person name="Schmutz J."/>
            <person name="Shahriari M."/>
            <person name="Shelest E."/>
            <person name="Silva-Franco F."/>
            <person name="Soanes D."/>
            <person name="Syed K."/>
            <person name="Tagua V.G."/>
            <person name="Talbot N.J."/>
            <person name="Thon M."/>
            <person name="De Vries R.P."/>
            <person name="Wiebenga A."/>
            <person name="Yadav J.S."/>
            <person name="Braun E.L."/>
            <person name="Baker S."/>
            <person name="Garre V."/>
            <person name="Horwitz B."/>
            <person name="Torres-Martinez S."/>
            <person name="Idnurm A."/>
            <person name="Herrera-Estrella A."/>
            <person name="Gabaldon T."/>
            <person name="Grigoriev I.V."/>
        </authorList>
    </citation>
    <scope>NUCLEOTIDE SEQUENCE [LARGE SCALE GENOMIC DNA]</scope>
    <source>
        <strain evidence="2 3">CBS 277.49</strain>
    </source>
</reference>
<dbReference type="VEuPathDB" id="FungiDB:MUCCIDRAFT_163918"/>
<keyword evidence="2" id="KW-0238">DNA-binding</keyword>